<dbReference type="Gene3D" id="1.10.530.10">
    <property type="match status" value="1"/>
</dbReference>
<reference evidence="6 7" key="1">
    <citation type="submission" date="2017-06" db="EMBL/GenBank/DDBJ databases">
        <title>Aedes aegypti genome working group (AGWG) sequencing and assembly.</title>
        <authorList>
            <consortium name="Aedes aegypti Genome Working Group (AGWG)"/>
            <person name="Matthews B.J."/>
        </authorList>
    </citation>
    <scope>NUCLEOTIDE SEQUENCE [LARGE SCALE GENOMIC DNA]</scope>
    <source>
        <strain evidence="6 7">LVP_AGWG</strain>
    </source>
</reference>
<evidence type="ECO:0000256" key="2">
    <source>
        <dbReference type="ARBA" id="ARBA00023277"/>
    </source>
</evidence>
<accession>A0A1S4FYZ8</accession>
<organism evidence="6 7">
    <name type="scientific">Aedes aegypti</name>
    <name type="common">Yellowfever mosquito</name>
    <name type="synonym">Culex aegypti</name>
    <dbReference type="NCBI Taxonomy" id="7159"/>
    <lineage>
        <taxon>Eukaryota</taxon>
        <taxon>Metazoa</taxon>
        <taxon>Ecdysozoa</taxon>
        <taxon>Arthropoda</taxon>
        <taxon>Hexapoda</taxon>
        <taxon>Insecta</taxon>
        <taxon>Pterygota</taxon>
        <taxon>Neoptera</taxon>
        <taxon>Endopterygota</taxon>
        <taxon>Diptera</taxon>
        <taxon>Nematocera</taxon>
        <taxon>Culicoidea</taxon>
        <taxon>Culicidae</taxon>
        <taxon>Culicinae</taxon>
        <taxon>Aedini</taxon>
        <taxon>Aedes</taxon>
        <taxon>Stegomyia</taxon>
    </lineage>
</organism>
<dbReference type="EnsemblMetazoa" id="AAEL013262-RA">
    <property type="protein sequence ID" value="AAEL013262-PA"/>
    <property type="gene ID" value="AAEL013262"/>
</dbReference>
<dbReference type="InterPro" id="IPR000726">
    <property type="entry name" value="Glyco_hydro_19_cat"/>
</dbReference>
<dbReference type="GO" id="GO:0006032">
    <property type="term" value="P:chitin catabolic process"/>
    <property type="evidence" value="ECO:0007669"/>
    <property type="project" value="InterPro"/>
</dbReference>
<evidence type="ECO:0000313" key="6">
    <source>
        <dbReference type="EnsemblMetazoa" id="AAEL013262-PA"/>
    </source>
</evidence>
<evidence type="ECO:0000259" key="5">
    <source>
        <dbReference type="Pfam" id="PF00182"/>
    </source>
</evidence>
<dbReference type="PANTHER" id="PTHR22595">
    <property type="entry name" value="CHITINASE-RELATED"/>
    <property type="match status" value="1"/>
</dbReference>
<evidence type="ECO:0000313" key="7">
    <source>
        <dbReference type="Proteomes" id="UP000008820"/>
    </source>
</evidence>
<dbReference type="Pfam" id="PF00182">
    <property type="entry name" value="Glyco_hydro_19"/>
    <property type="match status" value="1"/>
</dbReference>
<feature type="domain" description="Glycoside hydrolase family 19 catalytic" evidence="5">
    <location>
        <begin position="60"/>
        <end position="128"/>
    </location>
</feature>
<gene>
    <name evidence="6" type="primary">5577552</name>
</gene>
<keyword evidence="2" id="KW-0119">Carbohydrate metabolism</keyword>
<dbReference type="Proteomes" id="UP000008820">
    <property type="component" value="Chromosome 1"/>
</dbReference>
<dbReference type="InParanoid" id="A0A1S4FYZ8"/>
<dbReference type="PANTHER" id="PTHR22595:SF197">
    <property type="entry name" value="CHITINASE FAMILY PROTEIN"/>
    <property type="match status" value="1"/>
</dbReference>
<proteinExistence type="predicted"/>
<sequence length="178" mass="20137">MLTRKQLNDALAACGYSEVSSSLGTIIVNQINDMTNNSNEIAMFLAQVIHESGGFVHREEWNKGAGQSYVPYYGRGFIQLTHDYNYRAASLAIFGDERLVDEPNMVFDDLELSMRVSIWFWETIVRPKGGPRNNNFGLTTDAINGALEKPGSELARRRYQLYTNIARVFGIQNLAKEY</sequence>
<dbReference type="GO" id="GO:0000272">
    <property type="term" value="P:polysaccharide catabolic process"/>
    <property type="evidence" value="ECO:0007669"/>
    <property type="project" value="UniProtKB-KW"/>
</dbReference>
<evidence type="ECO:0000256" key="3">
    <source>
        <dbReference type="ARBA" id="ARBA00023295"/>
    </source>
</evidence>
<dbReference type="Gene3D" id="3.30.20.10">
    <property type="entry name" value="Endochitinase, domain 2"/>
    <property type="match status" value="1"/>
</dbReference>
<reference evidence="6" key="2">
    <citation type="submission" date="2020-05" db="UniProtKB">
        <authorList>
            <consortium name="EnsemblMetazoa"/>
        </authorList>
    </citation>
    <scope>IDENTIFICATION</scope>
    <source>
        <strain evidence="6">LVP_AGWG</strain>
    </source>
</reference>
<keyword evidence="7" id="KW-1185">Reference proteome</keyword>
<evidence type="ECO:0000256" key="4">
    <source>
        <dbReference type="ARBA" id="ARBA00023326"/>
    </source>
</evidence>
<dbReference type="AlphaFoldDB" id="A0A1S4FYZ8"/>
<dbReference type="GO" id="GO:0016998">
    <property type="term" value="P:cell wall macromolecule catabolic process"/>
    <property type="evidence" value="ECO:0007669"/>
    <property type="project" value="InterPro"/>
</dbReference>
<evidence type="ECO:0000256" key="1">
    <source>
        <dbReference type="ARBA" id="ARBA00022801"/>
    </source>
</evidence>
<keyword evidence="3" id="KW-0326">Glycosidase</keyword>
<dbReference type="SUPFAM" id="SSF53955">
    <property type="entry name" value="Lysozyme-like"/>
    <property type="match status" value="1"/>
</dbReference>
<protein>
    <recommendedName>
        <fullName evidence="5">Glycoside hydrolase family 19 catalytic domain-containing protein</fullName>
    </recommendedName>
</protein>
<dbReference type="VEuPathDB" id="VectorBase:AAEL013262"/>
<dbReference type="InterPro" id="IPR023346">
    <property type="entry name" value="Lysozyme-like_dom_sf"/>
</dbReference>
<name>A0A1S4FYZ8_AEDAE</name>
<dbReference type="OrthoDB" id="7773620at2759"/>
<keyword evidence="4" id="KW-0624">Polysaccharide degradation</keyword>
<keyword evidence="1" id="KW-0378">Hydrolase</keyword>
<dbReference type="CDD" id="cd00325">
    <property type="entry name" value="chitinase_GH19"/>
    <property type="match status" value="1"/>
</dbReference>
<dbReference type="GO" id="GO:0004568">
    <property type="term" value="F:chitinase activity"/>
    <property type="evidence" value="ECO:0007669"/>
    <property type="project" value="InterPro"/>
</dbReference>